<dbReference type="InterPro" id="IPR036388">
    <property type="entry name" value="WH-like_DNA-bd_sf"/>
</dbReference>
<keyword evidence="7" id="KW-1185">Reference proteome</keyword>
<feature type="domain" description="O-methyltransferase dimerisation" evidence="5">
    <location>
        <begin position="20"/>
        <end position="96"/>
    </location>
</feature>
<dbReference type="PANTHER" id="PTHR43712:SF2">
    <property type="entry name" value="O-METHYLTRANSFERASE CICE"/>
    <property type="match status" value="1"/>
</dbReference>
<evidence type="ECO:0000256" key="1">
    <source>
        <dbReference type="ARBA" id="ARBA00022603"/>
    </source>
</evidence>
<dbReference type="Pfam" id="PF08100">
    <property type="entry name" value="Dimerisation"/>
    <property type="match status" value="1"/>
</dbReference>
<dbReference type="InterPro" id="IPR016461">
    <property type="entry name" value="COMT-like"/>
</dbReference>
<dbReference type="PROSITE" id="PS51683">
    <property type="entry name" value="SAM_OMT_II"/>
    <property type="match status" value="1"/>
</dbReference>
<evidence type="ECO:0000313" key="6">
    <source>
        <dbReference type="EMBL" id="MDA0643824.1"/>
    </source>
</evidence>
<feature type="domain" description="O-methyltransferase C-terminal" evidence="4">
    <location>
        <begin position="123"/>
        <end position="325"/>
    </location>
</feature>
<dbReference type="Gene3D" id="3.40.50.150">
    <property type="entry name" value="Vaccinia Virus protein VP39"/>
    <property type="match status" value="1"/>
</dbReference>
<name>A0ABT4T2W6_9ACTN</name>
<evidence type="ECO:0000259" key="4">
    <source>
        <dbReference type="Pfam" id="PF00891"/>
    </source>
</evidence>
<organism evidence="6 7">
    <name type="scientific">Nonomuraea ferruginea</name>
    <dbReference type="NCBI Taxonomy" id="46174"/>
    <lineage>
        <taxon>Bacteria</taxon>
        <taxon>Bacillati</taxon>
        <taxon>Actinomycetota</taxon>
        <taxon>Actinomycetes</taxon>
        <taxon>Streptosporangiales</taxon>
        <taxon>Streptosporangiaceae</taxon>
        <taxon>Nonomuraea</taxon>
    </lineage>
</organism>
<keyword evidence="3" id="KW-0949">S-adenosyl-L-methionine</keyword>
<dbReference type="SUPFAM" id="SSF53335">
    <property type="entry name" value="S-adenosyl-L-methionine-dependent methyltransferases"/>
    <property type="match status" value="1"/>
</dbReference>
<dbReference type="PIRSF" id="PIRSF005739">
    <property type="entry name" value="O-mtase"/>
    <property type="match status" value="1"/>
</dbReference>
<dbReference type="InterPro" id="IPR036390">
    <property type="entry name" value="WH_DNA-bd_sf"/>
</dbReference>
<dbReference type="SUPFAM" id="SSF46785">
    <property type="entry name" value="Winged helix' DNA-binding domain"/>
    <property type="match status" value="1"/>
</dbReference>
<gene>
    <name evidence="6" type="ORF">OUY24_24610</name>
</gene>
<dbReference type="Pfam" id="PF00891">
    <property type="entry name" value="Methyltransf_2"/>
    <property type="match status" value="1"/>
</dbReference>
<protein>
    <submittedName>
        <fullName evidence="6">Methyltransferase</fullName>
    </submittedName>
</protein>
<dbReference type="EMBL" id="JAPNUD010000077">
    <property type="protein sequence ID" value="MDA0643824.1"/>
    <property type="molecule type" value="Genomic_DNA"/>
</dbReference>
<dbReference type="Gene3D" id="1.10.10.10">
    <property type="entry name" value="Winged helix-like DNA-binding domain superfamily/Winged helix DNA-binding domain"/>
    <property type="match status" value="1"/>
</dbReference>
<evidence type="ECO:0000256" key="2">
    <source>
        <dbReference type="ARBA" id="ARBA00022679"/>
    </source>
</evidence>
<dbReference type="Proteomes" id="UP001212498">
    <property type="component" value="Unassembled WGS sequence"/>
</dbReference>
<dbReference type="InterPro" id="IPR001077">
    <property type="entry name" value="COMT_C"/>
</dbReference>
<dbReference type="GO" id="GO:0032259">
    <property type="term" value="P:methylation"/>
    <property type="evidence" value="ECO:0007669"/>
    <property type="project" value="UniProtKB-KW"/>
</dbReference>
<keyword evidence="1 6" id="KW-0489">Methyltransferase</keyword>
<dbReference type="InterPro" id="IPR012967">
    <property type="entry name" value="COMT_dimerisation"/>
</dbReference>
<evidence type="ECO:0000259" key="5">
    <source>
        <dbReference type="Pfam" id="PF08100"/>
    </source>
</evidence>
<comment type="caution">
    <text evidence="6">The sequence shown here is derived from an EMBL/GenBank/DDBJ whole genome shotgun (WGS) entry which is preliminary data.</text>
</comment>
<dbReference type="GO" id="GO:0008168">
    <property type="term" value="F:methyltransferase activity"/>
    <property type="evidence" value="ECO:0007669"/>
    <property type="project" value="UniProtKB-KW"/>
</dbReference>
<reference evidence="6 7" key="1">
    <citation type="submission" date="2022-11" db="EMBL/GenBank/DDBJ databases">
        <title>Nonomuraea corallina sp. nov., a new species of the genus Nonomuraea isolated from sea side sediment in Thai sea.</title>
        <authorList>
            <person name="Ngamcharungchit C."/>
            <person name="Matsumoto A."/>
            <person name="Suriyachadkun C."/>
            <person name="Panbangred W."/>
            <person name="Inahashi Y."/>
            <person name="Intra B."/>
        </authorList>
    </citation>
    <scope>NUCLEOTIDE SEQUENCE [LARGE SCALE GENOMIC DNA]</scope>
    <source>
        <strain evidence="6 7">DSM 43553</strain>
    </source>
</reference>
<dbReference type="CDD" id="cd02440">
    <property type="entry name" value="AdoMet_MTases"/>
    <property type="match status" value="1"/>
</dbReference>
<evidence type="ECO:0000256" key="3">
    <source>
        <dbReference type="ARBA" id="ARBA00022691"/>
    </source>
</evidence>
<sequence length="353" mass="37873">MPDIQADDAFGTMLALTDTVAPWAIRVAATLRLADLVAPGGAPADAILKGLEAAGERVDQEAVRRLLRYLASLGVFEYDAASELYRPTRLSELMTEDSPVSMRDWWRMDSAMCRLDQTPTLMMEAIRTGEPVYERIFGRDVWADLAQHPPLAASFEQAMAHKTRISLDSVIAAVDWRARGDVVDVGGGHGLLLQAILKISPQARGTVFDTPAGVATARAHLAGSPVAGRIAFAEGDFFGRWPAGADTYVLMNVLHNWPDDQVVRLLRRGAEALGPTGRLLVVETVVGGAGDQRSLARLDMMMLLFCGGKERSRPQYDELAARAGLTITGSHPTSFGLAILELAPAGTTPAGSA</sequence>
<dbReference type="PANTHER" id="PTHR43712">
    <property type="entry name" value="PUTATIVE (AFU_ORTHOLOGUE AFUA_4G14580)-RELATED"/>
    <property type="match status" value="1"/>
</dbReference>
<keyword evidence="2" id="KW-0808">Transferase</keyword>
<dbReference type="Gene3D" id="1.10.287.1350">
    <property type="match status" value="1"/>
</dbReference>
<dbReference type="InterPro" id="IPR029063">
    <property type="entry name" value="SAM-dependent_MTases_sf"/>
</dbReference>
<accession>A0ABT4T2W6</accession>
<evidence type="ECO:0000313" key="7">
    <source>
        <dbReference type="Proteomes" id="UP001212498"/>
    </source>
</evidence>
<dbReference type="RefSeq" id="WP_271277992.1">
    <property type="nucleotide sequence ID" value="NZ_BAABFD010000005.1"/>
</dbReference>
<proteinExistence type="predicted"/>